<dbReference type="EMBL" id="CP002041">
    <property type="protein sequence ID" value="ADH70800.1"/>
    <property type="molecule type" value="Genomic_DNA"/>
</dbReference>
<dbReference type="OrthoDB" id="3307062at2"/>
<evidence type="ECO:0000259" key="1">
    <source>
        <dbReference type="Pfam" id="PF23275"/>
    </source>
</evidence>
<dbReference type="KEGG" id="nda:Ndas_5421"/>
<organism evidence="2 3">
    <name type="scientific">Nocardiopsis dassonvillei (strain ATCC 23218 / DSM 43111 / CIP 107115 / JCM 7437 / KCTC 9190 / NBRC 14626 / NCTC 10488 / NRRL B-5397 / IMRU 509)</name>
    <name type="common">Actinomadura dassonvillei</name>
    <dbReference type="NCBI Taxonomy" id="446468"/>
    <lineage>
        <taxon>Bacteria</taxon>
        <taxon>Bacillati</taxon>
        <taxon>Actinomycetota</taxon>
        <taxon>Actinomycetes</taxon>
        <taxon>Streptosporangiales</taxon>
        <taxon>Nocardiopsidaceae</taxon>
        <taxon>Nocardiopsis</taxon>
    </lineage>
</organism>
<evidence type="ECO:0000313" key="2">
    <source>
        <dbReference type="EMBL" id="ADH70800.1"/>
    </source>
</evidence>
<evidence type="ECO:0000313" key="3">
    <source>
        <dbReference type="Proteomes" id="UP000002219"/>
    </source>
</evidence>
<reference evidence="2 3" key="1">
    <citation type="journal article" date="2010" name="Stand. Genomic Sci.">
        <title>Complete genome sequence of Nocardiopsis dassonvillei type strain (IMRU 509).</title>
        <authorList>
            <person name="Sun H."/>
            <person name="Lapidus A."/>
            <person name="Nolan M."/>
            <person name="Lucas S."/>
            <person name="Del Rio T.G."/>
            <person name="Tice H."/>
            <person name="Cheng J.F."/>
            <person name="Tapia R."/>
            <person name="Han C."/>
            <person name="Goodwin L."/>
            <person name="Pitluck S."/>
            <person name="Pagani I."/>
            <person name="Ivanova N."/>
            <person name="Mavromatis K."/>
            <person name="Mikhailova N."/>
            <person name="Pati A."/>
            <person name="Chen A."/>
            <person name="Palaniappan K."/>
            <person name="Land M."/>
            <person name="Hauser L."/>
            <person name="Chang Y.J."/>
            <person name="Jeffries C.D."/>
            <person name="Djao O.D."/>
            <person name="Rohde M."/>
            <person name="Sikorski J."/>
            <person name="Goker M."/>
            <person name="Woyke T."/>
            <person name="Bristow J."/>
            <person name="Eisen J.A."/>
            <person name="Markowitz V."/>
            <person name="Hugenholtz P."/>
            <person name="Kyrpides N.C."/>
            <person name="Klenk H.P."/>
        </authorList>
    </citation>
    <scope>NUCLEOTIDE SEQUENCE [LARGE SCALE GENOMIC DNA]</scope>
    <source>
        <strain evidence="3">ATCC 23218 / DSM 43111 / CIP 107115 / JCM 7437 / KCTC 9190 / NBRC 14626 / NCTC 10488 / NRRL B-5397 / IMRU 509</strain>
        <plasmid evidence="3">Chromosome 2</plasmid>
    </source>
</reference>
<proteinExistence type="predicted"/>
<dbReference type="STRING" id="446468.Ndas_5421"/>
<geneLocation type="plasmid" evidence="3">
    <name>pNDAS01</name>
</geneLocation>
<protein>
    <recommendedName>
        <fullName evidence="1">TPR repeat domain-containing protein</fullName>
    </recommendedName>
</protein>
<dbReference type="InterPro" id="IPR057037">
    <property type="entry name" value="TPR_rep_actino"/>
</dbReference>
<dbReference type="Pfam" id="PF23275">
    <property type="entry name" value="TPR_23"/>
    <property type="match status" value="1"/>
</dbReference>
<dbReference type="AlphaFoldDB" id="D7B9E2"/>
<gene>
    <name evidence="2" type="ordered locus">Ndas_5421</name>
</gene>
<dbReference type="HOGENOM" id="CLU_349789_0_0_11"/>
<accession>D7B9E2</accession>
<keyword evidence="3" id="KW-1185">Reference proteome</keyword>
<sequence length="871" mass="96335">MATFSLVFVPRDFHYDSKPVYDCAADLEVLNARLLGRADDLSGSFDSAAGEFTDVIAWDIRSLSEEDLQNWRDAAVSVSYAASVAERWGDIVKAFHEERDSQVTAWESSRTEKENAVPAKYQDDHITSSHPQADGFLWTDWGAGDEARCRALYDELATVQEGLISQEQTNWQKLQDGAEDVRTMLEQGPTPENVRKLMDTGNANWAFLNLDPSRYSSLIDDSELTPENAEQYADELAAYWSGDKPLDDRYHEMMLVLTMVGTGARQNQQDGTELSPEEIAFLEEFYAQLEEPYRRDGVGAGIMVYPDLMNESGMSDEEREDALGVLGNGLLALSDPALGGGYDNLPESFRYAVEGSWINPDAENKLPGTPVSMGMDMKALSAFMEHTDEGLQGGYGLSTNLHLTTGAFLDAWGDDPDPDGVLPDSEQVSHIIDVASRNTDANYYMLTGEHINAEEGVDHGDEDLRTRALEGTLTHEWHDDGRTARQLTDWLAEDIHSEDPDVRQRAGDGFAGFMETITDKDMHEALVNTGVDVTEGDNEYSNASFTQFNGELADSLADIFDAHIYSFADSDVLHDNEPVTGIEDFDPDKSFVSMGPEERAMYMQLLMGNDETAGRVVNSVDVYQQIEAAAFFGNGQAEETARGGGQLQALLEEALRRDSADRTADLDEQIDRKTQITEFVVGEAGGMSEKIPVIGAAVAKGLELEEESIVEAIVNGEYEVSPRHPTFSGAEYIERNFRIEALDYLSQKDPEALNGVIRPDEFRTLINGGAITITQDGVRLDPEDIGDGFVFDDSVTVDVEKNPNEWSDNRNQDLDRMDGAISNILVDVEITTSDGRTQPGDRRVSDFVTQYNNSYDDTNSVFAGQEEEEEG</sequence>
<name>D7B9E2_NOCDD</name>
<feature type="domain" description="TPR repeat" evidence="1">
    <location>
        <begin position="269"/>
        <end position="490"/>
    </location>
</feature>
<dbReference type="Proteomes" id="UP000002219">
    <property type="component" value="Chromosome 2"/>
</dbReference>
<dbReference type="GeneID" id="91487641"/>
<dbReference type="RefSeq" id="WP_013156407.1">
    <property type="nucleotide sequence ID" value="NC_014211.1"/>
</dbReference>